<keyword evidence="2" id="KW-1185">Reference proteome</keyword>
<evidence type="ECO:0000313" key="2">
    <source>
        <dbReference type="Proteomes" id="UP001627154"/>
    </source>
</evidence>
<name>A0ABD2WB31_9HYME</name>
<comment type="caution">
    <text evidence="1">The sequence shown here is derived from an EMBL/GenBank/DDBJ whole genome shotgun (WGS) entry which is preliminary data.</text>
</comment>
<protein>
    <submittedName>
        <fullName evidence="1">Uncharacterized protein</fullName>
    </submittedName>
</protein>
<evidence type="ECO:0000313" key="1">
    <source>
        <dbReference type="EMBL" id="KAL3390167.1"/>
    </source>
</evidence>
<organism evidence="1 2">
    <name type="scientific">Trichogramma kaykai</name>
    <dbReference type="NCBI Taxonomy" id="54128"/>
    <lineage>
        <taxon>Eukaryota</taxon>
        <taxon>Metazoa</taxon>
        <taxon>Ecdysozoa</taxon>
        <taxon>Arthropoda</taxon>
        <taxon>Hexapoda</taxon>
        <taxon>Insecta</taxon>
        <taxon>Pterygota</taxon>
        <taxon>Neoptera</taxon>
        <taxon>Endopterygota</taxon>
        <taxon>Hymenoptera</taxon>
        <taxon>Apocrita</taxon>
        <taxon>Proctotrupomorpha</taxon>
        <taxon>Chalcidoidea</taxon>
        <taxon>Trichogrammatidae</taxon>
        <taxon>Trichogramma</taxon>
    </lineage>
</organism>
<dbReference type="AlphaFoldDB" id="A0ABD2WB31"/>
<dbReference type="Proteomes" id="UP001627154">
    <property type="component" value="Unassembled WGS sequence"/>
</dbReference>
<sequence length="316" mass="35554">MNIKASGNFAARSWLKYSTLCTVRSLYAIQGSTGKEKELERPARGRGGGGRITRTRKGWHYSTQEVISSKRSKWKKRRRVNCAAARASKILLYGLLYLIIGSARRGAVYTYSVRKPILSSYSRCSRVARRLGYILYAAVASGFHQHIHVKVENAAMGLGVSIRVAEETHLRARQSRKCIVSTKSSKSKHQRCMNETATAAAAAHVSEVREKLQVVQRAQAPQSRTMPKSLWSLTSSSSNTSEPRCYRRTRGSRLCVPSTLTRVNKRHCAARRQRRHSHDAARSRPCKHISKYKATVATMYTPRERKVYISGSGRRG</sequence>
<reference evidence="1 2" key="1">
    <citation type="journal article" date="2024" name="bioRxiv">
        <title>A reference genome for Trichogramma kaykai: A tiny desert-dwelling parasitoid wasp with competing sex-ratio distorters.</title>
        <authorList>
            <person name="Culotta J."/>
            <person name="Lindsey A.R."/>
        </authorList>
    </citation>
    <scope>NUCLEOTIDE SEQUENCE [LARGE SCALE GENOMIC DNA]</scope>
    <source>
        <strain evidence="1 2">KSX58</strain>
    </source>
</reference>
<dbReference type="EMBL" id="JBJJXI010000121">
    <property type="protein sequence ID" value="KAL3390167.1"/>
    <property type="molecule type" value="Genomic_DNA"/>
</dbReference>
<proteinExistence type="predicted"/>
<gene>
    <name evidence="1" type="ORF">TKK_014971</name>
</gene>
<accession>A0ABD2WB31</accession>